<dbReference type="InterPro" id="IPR022385">
    <property type="entry name" value="Rhs_assc_core"/>
</dbReference>
<dbReference type="PANTHER" id="PTHR32305">
    <property type="match status" value="1"/>
</dbReference>
<feature type="compositionally biased region" description="Polar residues" evidence="2">
    <location>
        <begin position="443"/>
        <end position="457"/>
    </location>
</feature>
<organism evidence="5">
    <name type="scientific">Anaerostipes hadrus</name>
    <dbReference type="NCBI Taxonomy" id="649756"/>
    <lineage>
        <taxon>Bacteria</taxon>
        <taxon>Bacillati</taxon>
        <taxon>Bacillota</taxon>
        <taxon>Clostridia</taxon>
        <taxon>Lachnospirales</taxon>
        <taxon>Lachnospiraceae</taxon>
        <taxon>Anaerostipes</taxon>
    </lineage>
</organism>
<dbReference type="Gene3D" id="2.180.10.10">
    <property type="entry name" value="RHS repeat-associated core"/>
    <property type="match status" value="2"/>
</dbReference>
<feature type="compositionally biased region" description="Basic and acidic residues" evidence="2">
    <location>
        <begin position="1106"/>
        <end position="1119"/>
    </location>
</feature>
<feature type="domain" description="Teneurin-like YD-shell" evidence="4">
    <location>
        <begin position="620"/>
        <end position="1020"/>
    </location>
</feature>
<dbReference type="InterPro" id="IPR056823">
    <property type="entry name" value="TEN-like_YD-shell"/>
</dbReference>
<evidence type="ECO:0000259" key="4">
    <source>
        <dbReference type="Pfam" id="PF25023"/>
    </source>
</evidence>
<dbReference type="AlphaFoldDB" id="A0A6N2QX18"/>
<keyword evidence="5" id="KW-0378">Hydrolase</keyword>
<protein>
    <submittedName>
        <fullName evidence="5">tRNA nuclease WapA</fullName>
        <ecNumber evidence="5">3.1.-.-</ecNumber>
    </submittedName>
</protein>
<dbReference type="PANTHER" id="PTHR32305:SF15">
    <property type="entry name" value="PROTEIN RHSA-RELATED"/>
    <property type="match status" value="1"/>
</dbReference>
<evidence type="ECO:0000256" key="2">
    <source>
        <dbReference type="SAM" id="MobiDB-lite"/>
    </source>
</evidence>
<dbReference type="NCBIfam" id="TIGR01643">
    <property type="entry name" value="YD_repeat_2x"/>
    <property type="match status" value="2"/>
</dbReference>
<evidence type="ECO:0000256" key="1">
    <source>
        <dbReference type="ARBA" id="ARBA00022737"/>
    </source>
</evidence>
<keyword evidence="3" id="KW-0812">Transmembrane</keyword>
<dbReference type="NCBIfam" id="TIGR03696">
    <property type="entry name" value="Rhs_assc_core"/>
    <property type="match status" value="1"/>
</dbReference>
<feature type="compositionally biased region" description="Low complexity" evidence="2">
    <location>
        <begin position="466"/>
        <end position="477"/>
    </location>
</feature>
<accession>A0A6N2QX18</accession>
<keyword evidence="3" id="KW-0472">Membrane</keyword>
<dbReference type="Pfam" id="PF25023">
    <property type="entry name" value="TEN_YD-shell"/>
    <property type="match status" value="1"/>
</dbReference>
<feature type="compositionally biased region" description="Low complexity" evidence="2">
    <location>
        <begin position="158"/>
        <end position="176"/>
    </location>
</feature>
<sequence>MSKIIDAKKNGYQITYTGEKAERFIRPNGEYQQLSYGDGTTTVSSHKADGIKTAQDSMSFDKNTGKILKKKDANGIESSYSYDDGGKGGEQNGWVNEYLVRKIKTEVDYQELDAAGLVKFLKTDKEKEETKTVTSYDDHGQPTTVTTTKEGAPDSVEQTTCQDTVQGTTRTTTTTQGEEKETSVIKTDAMGRETENTSKDRKGNILSSTETSYDFMGRAIQTKVTSDGVTQTESKTYDDNGTVATETSASGIKTAYRYDSLNRVIKATESADGTDTVTETAYGYEDAQIHTLNGTKNYQNLSVQTTKTNGRVSKKSWTDAAGQTVRSFSHGLYTDHVFTSDGKEIATISLGTKTSGDGKIALQLYDKEGKQTAAIQNPEITKGTSDATVKVGNSSILQKTEYDTKGNETTKTDGNGDQISYAYDDQNRVTEITQGGQKTKVSYQVNSDESTTTSVTDANGHVKQETASASGSVTTTSDLGDGSESITTKYTYDDRGNKLSEVYANGAKKTYEYNNRNLVTKTQSYDKEGTKTLTSRYRYDDKGQLSEMTDYRVSSETETAYRYTEYSYDTRGRITTFAEISQNAQPTVDDIKAHQIRYTYNENGNLSKVSYPTTKDGIQSLSYIYDENGWLQEIKGELHSKGQTTEKVLRSYSYDAYGKVKEIKDYRNRLKNGAQAVQKIYTYDSFDRVKEMTYTDLETGKVMESYQYSYDKNSNITKKTQVNNYPKEDADKVNETKSYTYDTLGRLTKTVTTDHNKDDKTKTVTYTYDNVGNRLKEDDGTTTTSYTYNGLDQLKTSTKEKGTAVEEVRQYDYDANGNQTDVKNTKTGEDQIFAYDAENRLSQVSVTKDGKTAVIQQNIYNGDGQRIQKIDGDETINYYYQDGVVAYTTDAAGEQNSQNLIGTEGNILATQRYQKDTTQYYLYNKDIQGSTTSLVKEDGSADATYQYTDFGETTIHGDDQADNEVCYTGGIYDQTTGLYYLNARYYDPEEGRFLTEDTYRGENDQPDTQHLYVYCANNPVNYVDPSGHFAIAVPILVKLVLVGGVVIYVSYSSWKRHSPKTRYAGRKISYKNTIFRWIAAKVIRHGIKQSQHGKNNVRKTGGKPSNRREEIREQKARGERNKRKRKGYKHSK</sequence>
<keyword evidence="1" id="KW-0677">Repeat</keyword>
<feature type="region of interest" description="Disordered" evidence="2">
    <location>
        <begin position="128"/>
        <end position="205"/>
    </location>
</feature>
<reference evidence="5" key="1">
    <citation type="submission" date="2019-11" db="EMBL/GenBank/DDBJ databases">
        <authorList>
            <person name="Feng L."/>
        </authorList>
    </citation>
    <scope>NUCLEOTIDE SEQUENCE</scope>
    <source>
        <strain evidence="5">AhadrusLFYP4</strain>
    </source>
</reference>
<evidence type="ECO:0000256" key="3">
    <source>
        <dbReference type="SAM" id="Phobius"/>
    </source>
</evidence>
<feature type="transmembrane region" description="Helical" evidence="3">
    <location>
        <begin position="1029"/>
        <end position="1051"/>
    </location>
</feature>
<dbReference type="InterPro" id="IPR050708">
    <property type="entry name" value="T6SS_VgrG/RHS"/>
</dbReference>
<dbReference type="Pfam" id="PF05593">
    <property type="entry name" value="RHS_repeat"/>
    <property type="match status" value="2"/>
</dbReference>
<gene>
    <name evidence="5" type="primary">wapA_1</name>
    <name evidence="5" type="ORF">AHLFYP4_00119</name>
</gene>
<dbReference type="EC" id="3.1.-.-" evidence="5"/>
<feature type="compositionally biased region" description="Basic and acidic residues" evidence="2">
    <location>
        <begin position="177"/>
        <end position="203"/>
    </location>
</feature>
<dbReference type="EMBL" id="CACRSX010000005">
    <property type="protein sequence ID" value="VYS72510.1"/>
    <property type="molecule type" value="Genomic_DNA"/>
</dbReference>
<feature type="compositionally biased region" description="Basic residues" evidence="2">
    <location>
        <begin position="1120"/>
        <end position="1132"/>
    </location>
</feature>
<name>A0A6N2QX18_ANAHA</name>
<dbReference type="GO" id="GO:0016787">
    <property type="term" value="F:hydrolase activity"/>
    <property type="evidence" value="ECO:0007669"/>
    <property type="project" value="UniProtKB-KW"/>
</dbReference>
<dbReference type="RefSeq" id="WP_156722421.1">
    <property type="nucleotide sequence ID" value="NZ_CACRSX010000005.1"/>
</dbReference>
<proteinExistence type="predicted"/>
<feature type="region of interest" description="Disordered" evidence="2">
    <location>
        <begin position="1088"/>
        <end position="1132"/>
    </location>
</feature>
<evidence type="ECO:0000313" key="5">
    <source>
        <dbReference type="EMBL" id="VYS72510.1"/>
    </source>
</evidence>
<dbReference type="InterPro" id="IPR031325">
    <property type="entry name" value="RHS_repeat"/>
</dbReference>
<feature type="compositionally biased region" description="Basic and acidic residues" evidence="2">
    <location>
        <begin position="128"/>
        <end position="140"/>
    </location>
</feature>
<feature type="region of interest" description="Disordered" evidence="2">
    <location>
        <begin position="443"/>
        <end position="489"/>
    </location>
</feature>
<keyword evidence="3" id="KW-1133">Transmembrane helix</keyword>
<dbReference type="InterPro" id="IPR006530">
    <property type="entry name" value="YD"/>
</dbReference>